<dbReference type="InterPro" id="IPR032466">
    <property type="entry name" value="Metal_Hydrolase"/>
</dbReference>
<gene>
    <name evidence="2" type="ORF">GCM10009097_42920</name>
</gene>
<dbReference type="PANTHER" id="PTHR35563">
    <property type="entry name" value="BARREL METAL-DEPENDENT HYDROLASE, PUTATIVE (AFU_ORTHOLOGUE AFUA_1G16240)-RELATED"/>
    <property type="match status" value="1"/>
</dbReference>
<dbReference type="Proteomes" id="UP001501706">
    <property type="component" value="Unassembled WGS sequence"/>
</dbReference>
<dbReference type="InterPro" id="IPR052358">
    <property type="entry name" value="Aro_Compnd_Degr_Hydrolases"/>
</dbReference>
<reference evidence="2 3" key="1">
    <citation type="journal article" date="2019" name="Int. J. Syst. Evol. Microbiol.">
        <title>The Global Catalogue of Microorganisms (GCM) 10K type strain sequencing project: providing services to taxonomists for standard genome sequencing and annotation.</title>
        <authorList>
            <consortium name="The Broad Institute Genomics Platform"/>
            <consortium name="The Broad Institute Genome Sequencing Center for Infectious Disease"/>
            <person name="Wu L."/>
            <person name="Ma J."/>
        </authorList>
    </citation>
    <scope>NUCLEOTIDE SEQUENCE [LARGE SCALE GENOMIC DNA]</scope>
    <source>
        <strain evidence="2 3">JCM 14330</strain>
    </source>
</reference>
<dbReference type="PANTHER" id="PTHR35563:SF2">
    <property type="entry name" value="BARREL METAL-DEPENDENT HYDROLASE, PUTATIVE (AFU_ORTHOLOGUE AFUA_1G16240)-RELATED"/>
    <property type="match status" value="1"/>
</dbReference>
<name>A0ABN1CK52_9BURK</name>
<sequence length="85" mass="9464">MTGADRISRSGAPYADVVPIARRLIDLAADRMLWGTDWPHTGYFDADRVPDLSVLLDAFHEFVPDPSIRESILVRNPLRLLDGGC</sequence>
<evidence type="ECO:0000313" key="2">
    <source>
        <dbReference type="EMBL" id="GAA0520776.1"/>
    </source>
</evidence>
<organism evidence="2 3">
    <name type="scientific">Pigmentiphaga daeguensis</name>
    <dbReference type="NCBI Taxonomy" id="414049"/>
    <lineage>
        <taxon>Bacteria</taxon>
        <taxon>Pseudomonadati</taxon>
        <taxon>Pseudomonadota</taxon>
        <taxon>Betaproteobacteria</taxon>
        <taxon>Burkholderiales</taxon>
        <taxon>Alcaligenaceae</taxon>
        <taxon>Pigmentiphaga</taxon>
    </lineage>
</organism>
<dbReference type="Pfam" id="PF04909">
    <property type="entry name" value="Amidohydro_2"/>
    <property type="match status" value="1"/>
</dbReference>
<dbReference type="Gene3D" id="3.20.20.140">
    <property type="entry name" value="Metal-dependent hydrolases"/>
    <property type="match status" value="1"/>
</dbReference>
<dbReference type="InterPro" id="IPR006680">
    <property type="entry name" value="Amidohydro-rel"/>
</dbReference>
<proteinExistence type="predicted"/>
<dbReference type="EMBL" id="BAAAEN010000019">
    <property type="protein sequence ID" value="GAA0520776.1"/>
    <property type="molecule type" value="Genomic_DNA"/>
</dbReference>
<feature type="domain" description="Amidohydrolase-related" evidence="1">
    <location>
        <begin position="8"/>
        <end position="82"/>
    </location>
</feature>
<evidence type="ECO:0000313" key="3">
    <source>
        <dbReference type="Proteomes" id="UP001501706"/>
    </source>
</evidence>
<accession>A0ABN1CK52</accession>
<comment type="caution">
    <text evidence="2">The sequence shown here is derived from an EMBL/GenBank/DDBJ whole genome shotgun (WGS) entry which is preliminary data.</text>
</comment>
<protein>
    <recommendedName>
        <fullName evidence="1">Amidohydrolase-related domain-containing protein</fullName>
    </recommendedName>
</protein>
<keyword evidence="3" id="KW-1185">Reference proteome</keyword>
<evidence type="ECO:0000259" key="1">
    <source>
        <dbReference type="Pfam" id="PF04909"/>
    </source>
</evidence>
<dbReference type="SUPFAM" id="SSF51556">
    <property type="entry name" value="Metallo-dependent hydrolases"/>
    <property type="match status" value="1"/>
</dbReference>